<feature type="compositionally biased region" description="Low complexity" evidence="2">
    <location>
        <begin position="1372"/>
        <end position="1391"/>
    </location>
</feature>
<sequence>MWRSNVGDQRVRHTPEPDTQQQPASGPAPAQQSEGGRTARSYSEALAPLAASRAPVPGGASNQGFRRSKLALPKPLERGDSGEASRFQAWDQRSNAMAIAQYTEGLCPAEDVLRLTTSLLTVGGDFARSMALFRAVKEAGIPPNVITYSAMISACEAAGRADEALALLDEFKAMGGDDPVMRPNVVTYSAAISACEKAGWADEALALLGELKELARHDPALCPNVVTYSAAISACEKAGWVDEALALLDELRAMGEDDPALRPNVITYSAAISACMGAAQAGLARGLVAQAIQDGIVLAEAGYDAQANTLDFHANRVFREPAPSSRPGGVPAPVARALLSYHGNRGNLNGGTQYIVGQHGGDAIKMAVLEALNRVRPRAYVVSPTNAGMLVATAPNPQAPWFAEDSPPPSPGRSSFPIPDGLADRLRAMWPQAGTSEAQAAEPSDAMSVDDAGDTSSDDGEDCAILIQSDPGARTAQLNDLKERVRAATSAKDVLELVNAADTLRAETAKRYPVASDERLKAAFLPGGDNIDSNFQVLRDMMWGCDDAARAWQAAADHYRAARSAALKLDLPGDFVTPLDTAAAECEAQAARLEITQGLLEGIWHFKGWRQAFDDGHPNALKSVLEPLRRALALCNAEALAELPLRDVPIQVEFNDQLNIIHGDAESISLAGGVALPLALLNNRMPPEEQAVRRAMSATLSAEIVETIALLRPALRGEMPKMVVPEPMWIDEPRASEPAASVALAELLAHVTPSIESAKRLAALSQSHQAGTPSEEDHIIAFGLRYAAVTAFGRAVQTFEAAAAAGWPSQALSAPQVQALHAEVRRGREAAVGNLQAAAGQAFAAMWGAVRGSLGQVRDARNIAELLERMNVPADLRARVAGRCQRLRNWAGQPTALQRASDIDAARMGSSFAALQAFLDVAGEPLSQPDQLLPTAAALLQMATAAKEAEAGTVPPSKPALHEFSTFCADVRMQLVRTAHNIERKQTVSLCNGAFEDIRPVVIRVEQMLQRLVDPKSIGVSREASHGAAATQPDAAPTEAEDQARIETAEAAAQRLELAREGLLRLPPDAPAELMRWQANLELMLRGVALVTRQYVQLIRFHERAGQALGEANPVQRAKLLCGIAEGVRAAGAKVGEVLADSLTLMETPGPASANLEIARHSAAVGTCERLAECMRFCVDALVRLADGAQNMRQRVLSPARDADAFERETETIMAVHHDQVVDQIYEARERIADQIEAAFAAAKVPEAGEREVDFVDGVVESLKWCVALEMDIRQREWTRATLHAAVAQITDTSRNVPLETSDLLSRIEASVKESNDRLKAYEVNTGNQAHRDALRRENVILSLEIRSARTRLIERLTQQNAALEAQKSTQAERGAAAANAAEASQAQPAKAKGKAKNKGKAKR</sequence>
<dbReference type="RefSeq" id="WP_197334067.1">
    <property type="nucleotide sequence ID" value="NZ_CP115945.1"/>
</dbReference>
<organism evidence="3">
    <name type="scientific">Ralstonia syzygii R24</name>
    <dbReference type="NCBI Taxonomy" id="907261"/>
    <lineage>
        <taxon>Bacteria</taxon>
        <taxon>Pseudomonadati</taxon>
        <taxon>Pseudomonadota</taxon>
        <taxon>Betaproteobacteria</taxon>
        <taxon>Burkholderiales</taxon>
        <taxon>Burkholderiaceae</taxon>
        <taxon>Ralstonia</taxon>
        <taxon>Ralstonia solanacearum species complex</taxon>
    </lineage>
</organism>
<proteinExistence type="predicted"/>
<dbReference type="Gene3D" id="1.25.40.10">
    <property type="entry name" value="Tetratricopeptide repeat domain"/>
    <property type="match status" value="2"/>
</dbReference>
<dbReference type="InterPro" id="IPR011990">
    <property type="entry name" value="TPR-like_helical_dom_sf"/>
</dbReference>
<dbReference type="Pfam" id="PF12854">
    <property type="entry name" value="PPR_1"/>
    <property type="match status" value="1"/>
</dbReference>
<dbReference type="PROSITE" id="PS51375">
    <property type="entry name" value="PPR"/>
    <property type="match status" value="3"/>
</dbReference>
<feature type="region of interest" description="Disordered" evidence="2">
    <location>
        <begin position="1365"/>
        <end position="1404"/>
    </location>
</feature>
<name>G3AAQ4_9RALS</name>
<dbReference type="PANTHER" id="PTHR47447">
    <property type="entry name" value="OS03G0856100 PROTEIN"/>
    <property type="match status" value="1"/>
</dbReference>
<evidence type="ECO:0000256" key="1">
    <source>
        <dbReference type="ARBA" id="ARBA00022737"/>
    </source>
</evidence>
<feature type="region of interest" description="Disordered" evidence="2">
    <location>
        <begin position="1023"/>
        <end position="1043"/>
    </location>
</feature>
<dbReference type="EMBL" id="FR854092">
    <property type="protein sequence ID" value="CCA87459.1"/>
    <property type="molecule type" value="Genomic_DNA"/>
</dbReference>
<feature type="compositionally biased region" description="Low complexity" evidence="2">
    <location>
        <begin position="20"/>
        <end position="33"/>
    </location>
</feature>
<reference evidence="3" key="1">
    <citation type="journal article" date="2011" name="PLoS ONE">
        <title>Ralstonia syzygii, the Blood Disease Bacterium and some Asian R. solanacearum strains form a single genomic species despite divergent lifestyles.</title>
        <authorList>
            <person name="Remenant B."/>
            <person name="de Cambiaire J.C."/>
            <person name="Cellier G."/>
            <person name="Jacobs J.M."/>
            <person name="Mangenot S."/>
            <person name="Barbe V."/>
            <person name="Lajus A."/>
            <person name="Vallenet D."/>
            <person name="Medigue C."/>
            <person name="Fegan M."/>
            <person name="Allen C."/>
            <person name="Prior P."/>
        </authorList>
    </citation>
    <scope>NUCLEOTIDE SEQUENCE</scope>
    <source>
        <strain evidence="3">R24</strain>
    </source>
</reference>
<evidence type="ECO:0000256" key="2">
    <source>
        <dbReference type="SAM" id="MobiDB-lite"/>
    </source>
</evidence>
<evidence type="ECO:0000313" key="3">
    <source>
        <dbReference type="EMBL" id="CCA87459.1"/>
    </source>
</evidence>
<keyword evidence="1" id="KW-0677">Repeat</keyword>
<feature type="region of interest" description="Disordered" evidence="2">
    <location>
        <begin position="1"/>
        <end position="86"/>
    </location>
</feature>
<reference evidence="3" key="2">
    <citation type="submission" date="2011-04" db="EMBL/GenBank/DDBJ databases">
        <authorList>
            <person name="Genoscope - CEA"/>
        </authorList>
    </citation>
    <scope>NUCLEOTIDE SEQUENCE</scope>
    <source>
        <strain evidence="3">R24</strain>
    </source>
</reference>
<feature type="region of interest" description="Disordered" evidence="2">
    <location>
        <begin position="399"/>
        <end position="421"/>
    </location>
</feature>
<accession>G3AAQ4</accession>
<dbReference type="NCBIfam" id="TIGR00756">
    <property type="entry name" value="PPR"/>
    <property type="match status" value="2"/>
</dbReference>
<dbReference type="InterPro" id="IPR002885">
    <property type="entry name" value="PPR_rpt"/>
</dbReference>
<protein>
    <submittedName>
        <fullName evidence="3">Putative type III effector protein with ppr repeats</fullName>
    </submittedName>
</protein>
<feature type="compositionally biased region" description="Acidic residues" evidence="2">
    <location>
        <begin position="451"/>
        <end position="462"/>
    </location>
</feature>
<feature type="region of interest" description="Disordered" evidence="2">
    <location>
        <begin position="434"/>
        <end position="462"/>
    </location>
</feature>
<dbReference type="PANTHER" id="PTHR47447:SF17">
    <property type="entry name" value="OS12G0638900 PROTEIN"/>
    <property type="match status" value="1"/>
</dbReference>
<feature type="compositionally biased region" description="Basic residues" evidence="2">
    <location>
        <begin position="1392"/>
        <end position="1404"/>
    </location>
</feature>
<dbReference type="Pfam" id="PF13812">
    <property type="entry name" value="PPR_3"/>
    <property type="match status" value="1"/>
</dbReference>
<gene>
    <name evidence="3" type="ORF">RALSY_mp30797</name>
</gene>